<sequence>MTPSLISNALRSIVSNAEFMQNQSPLNSRGSCASAENRQQELELLDLADTVLADNNWRWLHHLLDLVHDIATRQRGKMYFARLFKSQDVAGVELTLSEMETWHQELGDESARPREHDLARALFLLGYDKSLSLTTL</sequence>
<evidence type="ECO:0000313" key="2">
    <source>
        <dbReference type="Proteomes" id="UP001162029"/>
    </source>
</evidence>
<proteinExistence type="predicted"/>
<dbReference type="Proteomes" id="UP001162029">
    <property type="component" value="Unassembled WGS sequence"/>
</dbReference>
<evidence type="ECO:0000313" key="1">
    <source>
        <dbReference type="EMBL" id="CAI5741983.1"/>
    </source>
</evidence>
<gene>
    <name evidence="1" type="ORF">PDE001_LOCUS8059</name>
</gene>
<reference evidence="1" key="1">
    <citation type="submission" date="2022-12" db="EMBL/GenBank/DDBJ databases">
        <authorList>
            <person name="Webb A."/>
        </authorList>
    </citation>
    <scope>NUCLEOTIDE SEQUENCE</scope>
    <source>
        <strain evidence="1">Pd1</strain>
    </source>
</reference>
<protein>
    <submittedName>
        <fullName evidence="1">Uncharacterized protein</fullName>
    </submittedName>
</protein>
<accession>A0AAV0V0F1</accession>
<organism evidence="1 2">
    <name type="scientific">Peronospora destructor</name>
    <dbReference type="NCBI Taxonomy" id="86335"/>
    <lineage>
        <taxon>Eukaryota</taxon>
        <taxon>Sar</taxon>
        <taxon>Stramenopiles</taxon>
        <taxon>Oomycota</taxon>
        <taxon>Peronosporomycetes</taxon>
        <taxon>Peronosporales</taxon>
        <taxon>Peronosporaceae</taxon>
        <taxon>Peronospora</taxon>
    </lineage>
</organism>
<keyword evidence="2" id="KW-1185">Reference proteome</keyword>
<dbReference type="AlphaFoldDB" id="A0AAV0V0F1"/>
<name>A0AAV0V0F1_9STRA</name>
<dbReference type="EMBL" id="CANTFM010001633">
    <property type="protein sequence ID" value="CAI5741983.1"/>
    <property type="molecule type" value="Genomic_DNA"/>
</dbReference>
<comment type="caution">
    <text evidence="1">The sequence shown here is derived from an EMBL/GenBank/DDBJ whole genome shotgun (WGS) entry which is preliminary data.</text>
</comment>